<gene>
    <name evidence="1" type="ORF">WDJ61_18930</name>
</gene>
<evidence type="ECO:0000313" key="1">
    <source>
        <dbReference type="EMBL" id="WXB95052.1"/>
    </source>
</evidence>
<proteinExistence type="predicted"/>
<sequence>MKIQFGTVSISNETADKFNFYISVFMNGHVGEIEGTAKIKGNKATYSAYTDSSLYDDPYCRMTFTNNGKSIQVKESYACSSWHGAAATFDGKYAK</sequence>
<keyword evidence="2" id="KW-1185">Reference proteome</keyword>
<protein>
    <submittedName>
        <fullName evidence="1">Uncharacterized protein</fullName>
    </submittedName>
</protein>
<geneLocation type="plasmid" evidence="1 2">
    <name>unnamed2</name>
</geneLocation>
<dbReference type="Proteomes" id="UP001387364">
    <property type="component" value="Plasmid unnamed2"/>
</dbReference>
<dbReference type="RefSeq" id="WP_338754941.1">
    <property type="nucleotide sequence ID" value="NZ_CP147406.1"/>
</dbReference>
<name>A0ABZ2NBD3_9BACI</name>
<organism evidence="1 2">
    <name type="scientific">Bacillus kandeliae</name>
    <dbReference type="NCBI Taxonomy" id="3129297"/>
    <lineage>
        <taxon>Bacteria</taxon>
        <taxon>Bacillati</taxon>
        <taxon>Bacillota</taxon>
        <taxon>Bacilli</taxon>
        <taxon>Bacillales</taxon>
        <taxon>Bacillaceae</taxon>
        <taxon>Bacillus</taxon>
    </lineage>
</organism>
<reference evidence="1 2" key="1">
    <citation type="submission" date="2024-02" db="EMBL/GenBank/DDBJ databases">
        <title>Seven novel Bacillus-like species.</title>
        <authorList>
            <person name="Liu G."/>
        </authorList>
    </citation>
    <scope>NUCLEOTIDE SEQUENCE [LARGE SCALE GENOMIC DNA]</scope>
    <source>
        <strain evidence="1 2">FJAT-52991</strain>
        <plasmid evidence="1 2">unnamed2</plasmid>
    </source>
</reference>
<keyword evidence="1" id="KW-0614">Plasmid</keyword>
<evidence type="ECO:0000313" key="2">
    <source>
        <dbReference type="Proteomes" id="UP001387364"/>
    </source>
</evidence>
<accession>A0ABZ2NBD3</accession>
<dbReference type="EMBL" id="CP147406">
    <property type="protein sequence ID" value="WXB95052.1"/>
    <property type="molecule type" value="Genomic_DNA"/>
</dbReference>